<evidence type="ECO:0000256" key="1">
    <source>
        <dbReference type="ARBA" id="ARBA00022857"/>
    </source>
</evidence>
<dbReference type="InterPro" id="IPR002347">
    <property type="entry name" value="SDR_fam"/>
</dbReference>
<dbReference type="Proteomes" id="UP001497497">
    <property type="component" value="Unassembled WGS sequence"/>
</dbReference>
<name>A0AAV2I965_LYMST</name>
<accession>A0AAV2I965</accession>
<keyword evidence="4" id="KW-1185">Reference proteome</keyword>
<sequence length="151" mass="16468">MLQFMTDQIVEASEFRQEQKCNITLMSTHLAAAQSTSKQMSCSKASIVMMSSRVGSQNVAFNDGPEASLSLHYKCSKSALNMATIMISRELKDNGILVFALHPGWVKTKMGTDRAPLQPSDSIKSCLELISAAGEDIHGRLVTIDGEVLPY</sequence>
<evidence type="ECO:0000256" key="2">
    <source>
        <dbReference type="ARBA" id="ARBA00023002"/>
    </source>
</evidence>
<gene>
    <name evidence="3" type="ORF">GSLYS_00016297001</name>
</gene>
<evidence type="ECO:0008006" key="5">
    <source>
        <dbReference type="Google" id="ProtNLM"/>
    </source>
</evidence>
<dbReference type="InterPro" id="IPR051468">
    <property type="entry name" value="Fungal_SecMetab_SDRs"/>
</dbReference>
<dbReference type="Pfam" id="PF00106">
    <property type="entry name" value="adh_short"/>
    <property type="match status" value="1"/>
</dbReference>
<dbReference type="GO" id="GO:0005737">
    <property type="term" value="C:cytoplasm"/>
    <property type="evidence" value="ECO:0007669"/>
    <property type="project" value="TreeGrafter"/>
</dbReference>
<dbReference type="PRINTS" id="PR00081">
    <property type="entry name" value="GDHRDH"/>
</dbReference>
<dbReference type="Gene3D" id="3.40.50.720">
    <property type="entry name" value="NAD(P)-binding Rossmann-like Domain"/>
    <property type="match status" value="1"/>
</dbReference>
<dbReference type="EMBL" id="CAXITT010000506">
    <property type="protein sequence ID" value="CAL1542763.1"/>
    <property type="molecule type" value="Genomic_DNA"/>
</dbReference>
<dbReference type="AlphaFoldDB" id="A0AAV2I965"/>
<dbReference type="SUPFAM" id="SSF51735">
    <property type="entry name" value="NAD(P)-binding Rossmann-fold domains"/>
    <property type="match status" value="1"/>
</dbReference>
<keyword evidence="1" id="KW-0521">NADP</keyword>
<comment type="caution">
    <text evidence="3">The sequence shown here is derived from an EMBL/GenBank/DDBJ whole genome shotgun (WGS) entry which is preliminary data.</text>
</comment>
<evidence type="ECO:0000313" key="4">
    <source>
        <dbReference type="Proteomes" id="UP001497497"/>
    </source>
</evidence>
<proteinExistence type="predicted"/>
<organism evidence="3 4">
    <name type="scientific">Lymnaea stagnalis</name>
    <name type="common">Great pond snail</name>
    <name type="synonym">Helix stagnalis</name>
    <dbReference type="NCBI Taxonomy" id="6523"/>
    <lineage>
        <taxon>Eukaryota</taxon>
        <taxon>Metazoa</taxon>
        <taxon>Spiralia</taxon>
        <taxon>Lophotrochozoa</taxon>
        <taxon>Mollusca</taxon>
        <taxon>Gastropoda</taxon>
        <taxon>Heterobranchia</taxon>
        <taxon>Euthyneura</taxon>
        <taxon>Panpulmonata</taxon>
        <taxon>Hygrophila</taxon>
        <taxon>Lymnaeoidea</taxon>
        <taxon>Lymnaeidae</taxon>
        <taxon>Lymnaea</taxon>
    </lineage>
</organism>
<reference evidence="3 4" key="1">
    <citation type="submission" date="2024-04" db="EMBL/GenBank/DDBJ databases">
        <authorList>
            <consortium name="Genoscope - CEA"/>
            <person name="William W."/>
        </authorList>
    </citation>
    <scope>NUCLEOTIDE SEQUENCE [LARGE SCALE GENOMIC DNA]</scope>
</reference>
<dbReference type="PANTHER" id="PTHR43544:SF7">
    <property type="entry name" value="NADB-LER2"/>
    <property type="match status" value="1"/>
</dbReference>
<evidence type="ECO:0000313" key="3">
    <source>
        <dbReference type="EMBL" id="CAL1542763.1"/>
    </source>
</evidence>
<dbReference type="GO" id="GO:0016491">
    <property type="term" value="F:oxidoreductase activity"/>
    <property type="evidence" value="ECO:0007669"/>
    <property type="project" value="UniProtKB-KW"/>
</dbReference>
<protein>
    <recommendedName>
        <fullName evidence="5">C-factor</fullName>
    </recommendedName>
</protein>
<keyword evidence="2" id="KW-0560">Oxidoreductase</keyword>
<dbReference type="PANTHER" id="PTHR43544">
    <property type="entry name" value="SHORT-CHAIN DEHYDROGENASE/REDUCTASE"/>
    <property type="match status" value="1"/>
</dbReference>
<dbReference type="InterPro" id="IPR036291">
    <property type="entry name" value="NAD(P)-bd_dom_sf"/>
</dbReference>